<evidence type="ECO:0000256" key="1">
    <source>
        <dbReference type="SAM" id="Phobius"/>
    </source>
</evidence>
<sequence length="239" mass="29084">MNYWFDLILKISGGVIFSSIVAFLIWNFWKKFRDIKYLRNKYTKMNQKLHNLKMSELNFESNNKFDISDIRTFNNKISEVVSFIQEIIDYDNILLKKDIQGKLTKLLKSYKKYLLRVKKDYPLFNLQTFDFLDNEGVLQTVKVKYRLELRWQNYPDLNYNKLENLEQFKKDISKLSYQDLFQKNSIFFIFWLSKSIYHNKITYSITIFKNIKLEFNFEYNKFISNESDINIIKDNTKKA</sequence>
<organism evidence="2 3">
    <name type="scientific">Spiroplasma chinense</name>
    <dbReference type="NCBI Taxonomy" id="216932"/>
    <lineage>
        <taxon>Bacteria</taxon>
        <taxon>Bacillati</taxon>
        <taxon>Mycoplasmatota</taxon>
        <taxon>Mollicutes</taxon>
        <taxon>Entomoplasmatales</taxon>
        <taxon>Spiroplasmataceae</taxon>
        <taxon>Spiroplasma</taxon>
    </lineage>
</organism>
<accession>A0A5B9Y5J1</accession>
<name>A0A5B9Y5J1_9MOLU</name>
<evidence type="ECO:0000313" key="3">
    <source>
        <dbReference type="Proteomes" id="UP000323144"/>
    </source>
</evidence>
<proteinExistence type="predicted"/>
<keyword evidence="1" id="KW-1133">Transmembrane helix</keyword>
<keyword evidence="1" id="KW-0812">Transmembrane</keyword>
<reference evidence="2 3" key="1">
    <citation type="submission" date="2019-08" db="EMBL/GenBank/DDBJ databases">
        <title>Complete genome sequence of Spiroplasma chinense CCH (DSM 19755).</title>
        <authorList>
            <person name="Shen H.-Y."/>
            <person name="Lin Y.-C."/>
            <person name="Chou L."/>
            <person name="Kuo C.-H."/>
        </authorList>
    </citation>
    <scope>NUCLEOTIDE SEQUENCE [LARGE SCALE GENOMIC DNA]</scope>
    <source>
        <strain evidence="2 3">CCH</strain>
    </source>
</reference>
<gene>
    <name evidence="2" type="ORF">SCHIN_v1c07910</name>
</gene>
<dbReference type="KEGG" id="schi:SCHIN_v1c07910"/>
<keyword evidence="3" id="KW-1185">Reference proteome</keyword>
<feature type="transmembrane region" description="Helical" evidence="1">
    <location>
        <begin position="7"/>
        <end position="29"/>
    </location>
</feature>
<dbReference type="Proteomes" id="UP000323144">
    <property type="component" value="Chromosome"/>
</dbReference>
<dbReference type="EMBL" id="CP043026">
    <property type="protein sequence ID" value="QEH61986.1"/>
    <property type="molecule type" value="Genomic_DNA"/>
</dbReference>
<evidence type="ECO:0000313" key="2">
    <source>
        <dbReference type="EMBL" id="QEH61986.1"/>
    </source>
</evidence>
<keyword evidence="1" id="KW-0472">Membrane</keyword>
<protein>
    <submittedName>
        <fullName evidence="2">Uncharacterized protein</fullName>
    </submittedName>
</protein>
<dbReference type="RefSeq" id="WP_166508362.1">
    <property type="nucleotide sequence ID" value="NZ_CP043026.1"/>
</dbReference>
<dbReference type="AlphaFoldDB" id="A0A5B9Y5J1"/>